<protein>
    <submittedName>
        <fullName evidence="1">Uncharacterized protein</fullName>
    </submittedName>
</protein>
<name>A0A2P6PBB1_ROSCH</name>
<reference evidence="1 2" key="1">
    <citation type="journal article" date="2018" name="Nat. Genet.">
        <title>The Rosa genome provides new insights in the design of modern roses.</title>
        <authorList>
            <person name="Bendahmane M."/>
        </authorList>
    </citation>
    <scope>NUCLEOTIDE SEQUENCE [LARGE SCALE GENOMIC DNA]</scope>
    <source>
        <strain evidence="2">cv. Old Blush</strain>
    </source>
</reference>
<accession>A0A2P6PBB1</accession>
<gene>
    <name evidence="1" type="ORF">RchiOBHm_Chr7g0214831</name>
</gene>
<proteinExistence type="predicted"/>
<evidence type="ECO:0000313" key="1">
    <source>
        <dbReference type="EMBL" id="PRQ19220.1"/>
    </source>
</evidence>
<keyword evidence="2" id="KW-1185">Reference proteome</keyword>
<sequence length="56" mass="6544">MQIATRLHMFWSSLTIFDTMYINNYFVDICILWNLAETSHLQSGKGIRFLVSICSL</sequence>
<evidence type="ECO:0000313" key="2">
    <source>
        <dbReference type="Proteomes" id="UP000238479"/>
    </source>
</evidence>
<organism evidence="1 2">
    <name type="scientific">Rosa chinensis</name>
    <name type="common">China rose</name>
    <dbReference type="NCBI Taxonomy" id="74649"/>
    <lineage>
        <taxon>Eukaryota</taxon>
        <taxon>Viridiplantae</taxon>
        <taxon>Streptophyta</taxon>
        <taxon>Embryophyta</taxon>
        <taxon>Tracheophyta</taxon>
        <taxon>Spermatophyta</taxon>
        <taxon>Magnoliopsida</taxon>
        <taxon>eudicotyledons</taxon>
        <taxon>Gunneridae</taxon>
        <taxon>Pentapetalae</taxon>
        <taxon>rosids</taxon>
        <taxon>fabids</taxon>
        <taxon>Rosales</taxon>
        <taxon>Rosaceae</taxon>
        <taxon>Rosoideae</taxon>
        <taxon>Rosoideae incertae sedis</taxon>
        <taxon>Rosa</taxon>
    </lineage>
</organism>
<dbReference type="Proteomes" id="UP000238479">
    <property type="component" value="Chromosome 7"/>
</dbReference>
<dbReference type="EMBL" id="PDCK01000045">
    <property type="protein sequence ID" value="PRQ19220.1"/>
    <property type="molecule type" value="Genomic_DNA"/>
</dbReference>
<dbReference type="Gramene" id="PRQ19220">
    <property type="protein sequence ID" value="PRQ19220"/>
    <property type="gene ID" value="RchiOBHm_Chr7g0214831"/>
</dbReference>
<dbReference type="AlphaFoldDB" id="A0A2P6PBB1"/>
<comment type="caution">
    <text evidence="1">The sequence shown here is derived from an EMBL/GenBank/DDBJ whole genome shotgun (WGS) entry which is preliminary data.</text>
</comment>